<keyword evidence="2 7" id="KW-0597">Phosphoprotein</keyword>
<dbReference type="InterPro" id="IPR039420">
    <property type="entry name" value="WalR-like"/>
</dbReference>
<dbReference type="InterPro" id="IPR001789">
    <property type="entry name" value="Sig_transdc_resp-reg_receiver"/>
</dbReference>
<comment type="subcellular location">
    <subcellularLocation>
        <location evidence="1">Cytoplasm</location>
    </subcellularLocation>
</comment>
<evidence type="ECO:0000313" key="12">
    <source>
        <dbReference type="Proteomes" id="UP000271031"/>
    </source>
</evidence>
<dbReference type="EMBL" id="RHHQ01000021">
    <property type="protein sequence ID" value="RNB81980.1"/>
    <property type="molecule type" value="Genomic_DNA"/>
</dbReference>
<evidence type="ECO:0000256" key="1">
    <source>
        <dbReference type="ARBA" id="ARBA00004496"/>
    </source>
</evidence>
<dbReference type="FunFam" id="1.10.10.10:FF:000018">
    <property type="entry name" value="DNA-binding response regulator ResD"/>
    <property type="match status" value="1"/>
</dbReference>
<dbReference type="SUPFAM" id="SSF52172">
    <property type="entry name" value="CheY-like"/>
    <property type="match status" value="1"/>
</dbReference>
<dbReference type="AlphaFoldDB" id="A0A3M8D1M3"/>
<dbReference type="RefSeq" id="WP_122920514.1">
    <property type="nucleotide sequence ID" value="NZ_RHHQ01000021.1"/>
</dbReference>
<dbReference type="SUPFAM" id="SSF46894">
    <property type="entry name" value="C-terminal effector domain of the bipartite response regulators"/>
    <property type="match status" value="1"/>
</dbReference>
<dbReference type="CDD" id="cd00383">
    <property type="entry name" value="trans_reg_C"/>
    <property type="match status" value="1"/>
</dbReference>
<dbReference type="InterPro" id="IPR036388">
    <property type="entry name" value="WH-like_DNA-bd_sf"/>
</dbReference>
<dbReference type="GO" id="GO:0032993">
    <property type="term" value="C:protein-DNA complex"/>
    <property type="evidence" value="ECO:0007669"/>
    <property type="project" value="TreeGrafter"/>
</dbReference>
<dbReference type="Proteomes" id="UP000271031">
    <property type="component" value="Unassembled WGS sequence"/>
</dbReference>
<evidence type="ECO:0000313" key="11">
    <source>
        <dbReference type="EMBL" id="RNB81980.1"/>
    </source>
</evidence>
<dbReference type="InterPro" id="IPR001867">
    <property type="entry name" value="OmpR/PhoB-type_DNA-bd"/>
</dbReference>
<feature type="domain" description="Response regulatory" evidence="9">
    <location>
        <begin position="4"/>
        <end position="117"/>
    </location>
</feature>
<evidence type="ECO:0000259" key="9">
    <source>
        <dbReference type="PROSITE" id="PS50110"/>
    </source>
</evidence>
<dbReference type="Gene3D" id="3.40.50.2300">
    <property type="match status" value="1"/>
</dbReference>
<feature type="modified residue" description="4-aspartylphosphate" evidence="7">
    <location>
        <position position="53"/>
    </location>
</feature>
<dbReference type="Gene3D" id="6.10.250.690">
    <property type="match status" value="1"/>
</dbReference>
<dbReference type="InterPro" id="IPR016032">
    <property type="entry name" value="Sig_transdc_resp-reg_C-effctor"/>
</dbReference>
<organism evidence="11 12">
    <name type="scientific">Brevibacillus fluminis</name>
    <dbReference type="NCBI Taxonomy" id="511487"/>
    <lineage>
        <taxon>Bacteria</taxon>
        <taxon>Bacillati</taxon>
        <taxon>Bacillota</taxon>
        <taxon>Bacilli</taxon>
        <taxon>Bacillales</taxon>
        <taxon>Paenibacillaceae</taxon>
        <taxon>Brevibacillus</taxon>
    </lineage>
</organism>
<dbReference type="OrthoDB" id="9790442at2"/>
<proteinExistence type="predicted"/>
<dbReference type="GO" id="GO:0005829">
    <property type="term" value="C:cytosol"/>
    <property type="evidence" value="ECO:0007669"/>
    <property type="project" value="TreeGrafter"/>
</dbReference>
<dbReference type="PANTHER" id="PTHR48111">
    <property type="entry name" value="REGULATOR OF RPOS"/>
    <property type="match status" value="1"/>
</dbReference>
<accession>A0A3M8D1M3</accession>
<gene>
    <name evidence="11" type="ORF">EDM56_24225</name>
</gene>
<dbReference type="Pfam" id="PF00486">
    <property type="entry name" value="Trans_reg_C"/>
    <property type="match status" value="1"/>
</dbReference>
<dbReference type="PROSITE" id="PS51755">
    <property type="entry name" value="OMPR_PHOB"/>
    <property type="match status" value="1"/>
</dbReference>
<protein>
    <submittedName>
        <fullName evidence="11">DNA-binding response regulator</fullName>
    </submittedName>
</protein>
<comment type="caution">
    <text evidence="11">The sequence shown here is derived from an EMBL/GenBank/DDBJ whole genome shotgun (WGS) entry which is preliminary data.</text>
</comment>
<evidence type="ECO:0000256" key="8">
    <source>
        <dbReference type="PROSITE-ProRule" id="PRU01091"/>
    </source>
</evidence>
<keyword evidence="4" id="KW-0805">Transcription regulation</keyword>
<name>A0A3M8D1M3_9BACL</name>
<dbReference type="Pfam" id="PF00072">
    <property type="entry name" value="Response_reg"/>
    <property type="match status" value="1"/>
</dbReference>
<keyword evidence="6" id="KW-0804">Transcription</keyword>
<dbReference type="InterPro" id="IPR011006">
    <property type="entry name" value="CheY-like_superfamily"/>
</dbReference>
<dbReference type="SMART" id="SM00862">
    <property type="entry name" value="Trans_reg_C"/>
    <property type="match status" value="1"/>
</dbReference>
<dbReference type="GO" id="GO:0000976">
    <property type="term" value="F:transcription cis-regulatory region binding"/>
    <property type="evidence" value="ECO:0007669"/>
    <property type="project" value="TreeGrafter"/>
</dbReference>
<keyword evidence="12" id="KW-1185">Reference proteome</keyword>
<feature type="DNA-binding region" description="OmpR/PhoB-type" evidence="8">
    <location>
        <begin position="132"/>
        <end position="231"/>
    </location>
</feature>
<dbReference type="GO" id="GO:0000156">
    <property type="term" value="F:phosphorelay response regulator activity"/>
    <property type="evidence" value="ECO:0007669"/>
    <property type="project" value="TreeGrafter"/>
</dbReference>
<dbReference type="GO" id="GO:0006355">
    <property type="term" value="P:regulation of DNA-templated transcription"/>
    <property type="evidence" value="ECO:0007669"/>
    <property type="project" value="InterPro"/>
</dbReference>
<dbReference type="Gene3D" id="1.10.10.10">
    <property type="entry name" value="Winged helix-like DNA-binding domain superfamily/Winged helix DNA-binding domain"/>
    <property type="match status" value="1"/>
</dbReference>
<keyword evidence="3" id="KW-0902">Two-component regulatory system</keyword>
<keyword evidence="5 8" id="KW-0238">DNA-binding</keyword>
<sequence length="231" mass="26124">MNKSVLIIDDDKEIVDLLDVYLRNEGYDIHKAYDGEEALTKLAGERIDVMVLDVMMPKLNGLEVCKQVRKTSNIPILMLSAKAEDMDKIIGLMTGADDYMIKPFNPLELVVRVKALLRRASFQSSAPQVNSADCIRIHSLEISKKNHTVKVENEFIKLTSIEFDILYLLASHPGRVYSSDEIFELVWKENGAGLSKTVMVHISNLREKLEEATNGEKLIQTVWGVGYKIEK</sequence>
<dbReference type="SMART" id="SM00448">
    <property type="entry name" value="REC"/>
    <property type="match status" value="1"/>
</dbReference>
<dbReference type="FunFam" id="3.40.50.2300:FF:000001">
    <property type="entry name" value="DNA-binding response regulator PhoB"/>
    <property type="match status" value="1"/>
</dbReference>
<feature type="domain" description="OmpR/PhoB-type" evidence="10">
    <location>
        <begin position="132"/>
        <end position="231"/>
    </location>
</feature>
<reference evidence="11 12" key="1">
    <citation type="submission" date="2018-10" db="EMBL/GenBank/DDBJ databases">
        <title>Phylogenomics of Brevibacillus.</title>
        <authorList>
            <person name="Dunlap C."/>
        </authorList>
    </citation>
    <scope>NUCLEOTIDE SEQUENCE [LARGE SCALE GENOMIC DNA]</scope>
    <source>
        <strain evidence="11 12">JCM 15716</strain>
    </source>
</reference>
<dbReference type="PROSITE" id="PS50110">
    <property type="entry name" value="RESPONSE_REGULATORY"/>
    <property type="match status" value="1"/>
</dbReference>
<evidence type="ECO:0000256" key="2">
    <source>
        <dbReference type="ARBA" id="ARBA00022553"/>
    </source>
</evidence>
<evidence type="ECO:0000259" key="10">
    <source>
        <dbReference type="PROSITE" id="PS51755"/>
    </source>
</evidence>
<dbReference type="PANTHER" id="PTHR48111:SF10">
    <property type="entry name" value="STAGE 0 SPORULATION PROTEIN A HOMOLOG"/>
    <property type="match status" value="1"/>
</dbReference>
<evidence type="ECO:0000256" key="3">
    <source>
        <dbReference type="ARBA" id="ARBA00023012"/>
    </source>
</evidence>
<evidence type="ECO:0000256" key="5">
    <source>
        <dbReference type="ARBA" id="ARBA00023125"/>
    </source>
</evidence>
<evidence type="ECO:0000256" key="6">
    <source>
        <dbReference type="ARBA" id="ARBA00023163"/>
    </source>
</evidence>
<evidence type="ECO:0000256" key="7">
    <source>
        <dbReference type="PROSITE-ProRule" id="PRU00169"/>
    </source>
</evidence>
<evidence type="ECO:0000256" key="4">
    <source>
        <dbReference type="ARBA" id="ARBA00023015"/>
    </source>
</evidence>